<proteinExistence type="predicted"/>
<accession>A0A644TGA5</accession>
<evidence type="ECO:0000313" key="13">
    <source>
        <dbReference type="EMBL" id="MPL65890.1"/>
    </source>
</evidence>
<dbReference type="Gene3D" id="3.20.20.70">
    <property type="entry name" value="Aldolase class I"/>
    <property type="match status" value="1"/>
</dbReference>
<dbReference type="Pfam" id="PF00977">
    <property type="entry name" value="His_biosynth"/>
    <property type="match status" value="1"/>
</dbReference>
<protein>
    <submittedName>
        <fullName evidence="13">Histidine biosynthesis bifunctional protein HisIE</fullName>
        <ecNumber evidence="13">3.6.1.31</ecNumber>
    </submittedName>
</protein>
<feature type="domain" description="Phosphoribosyl-AMP cyclohydrolase" evidence="12">
    <location>
        <begin position="250"/>
        <end position="321"/>
    </location>
</feature>
<keyword evidence="7 13" id="KW-0378">Hydrolase</keyword>
<dbReference type="GO" id="GO:0004635">
    <property type="term" value="F:phosphoribosyl-AMP cyclohydrolase activity"/>
    <property type="evidence" value="ECO:0007669"/>
    <property type="project" value="UniProtKB-EC"/>
</dbReference>
<keyword evidence="5" id="KW-0028">Amino-acid biosynthesis</keyword>
<dbReference type="GO" id="GO:0004636">
    <property type="term" value="F:phosphoribosyl-ATP diphosphatase activity"/>
    <property type="evidence" value="ECO:0007669"/>
    <property type="project" value="UniProtKB-EC"/>
</dbReference>
<evidence type="ECO:0000256" key="5">
    <source>
        <dbReference type="ARBA" id="ARBA00022605"/>
    </source>
</evidence>
<dbReference type="InterPro" id="IPR002496">
    <property type="entry name" value="PRib_AMP_CycHydrolase_dom"/>
</dbReference>
<keyword evidence="10" id="KW-0511">Multifunctional enzyme</keyword>
<dbReference type="Pfam" id="PF01502">
    <property type="entry name" value="PRA-CH"/>
    <property type="match status" value="1"/>
</dbReference>
<evidence type="ECO:0000256" key="8">
    <source>
        <dbReference type="ARBA" id="ARBA00022840"/>
    </source>
</evidence>
<dbReference type="InterPro" id="IPR013785">
    <property type="entry name" value="Aldolase_TIM"/>
</dbReference>
<dbReference type="NCBIfam" id="TIGR03188">
    <property type="entry name" value="histidine_hisI"/>
    <property type="match status" value="1"/>
</dbReference>
<dbReference type="EMBL" id="VSSQ01000030">
    <property type="protein sequence ID" value="MPL65890.1"/>
    <property type="molecule type" value="Genomic_DNA"/>
</dbReference>
<dbReference type="Gene3D" id="3.10.20.810">
    <property type="entry name" value="Phosphoribosyl-AMP cyclohydrolase"/>
    <property type="match status" value="1"/>
</dbReference>
<sequence length="437" mass="47067">MIVPSIDILGGRAVQLRGGRHPVLEVGNPEALAEKLSRAGEIAVVDLDAALGKGSNTEIIRRIIAKHPCRVGGGIRSKELALEYLDLGARAVMIGTKASPEFLADFPAERLIAALDTNKEKIMVEGWTKETGADLFARIEELKPYVGGFLVTTIDREGEMNGFDFERAEAIVKAASGRRVTFAGGASGGKEGAAQIARLDALGADVQAGTALATGALSLARAFSAPLSSDRPDGLWPTTVCDEGGRLLGLVYSDLESLDAAFESGRGVYKSRSRGLWKKGETSGNRQDLIRADLDCDRDCIRFTVRQNGKGFCHLGRRNCFDNGFGIEKLSRTVEARFKEAPEGSYTRRLFSDEGLLASKLREEADELAKASGAAEAAFEAADLIYFSLVKAQTEGAGLRDIEAELERRSYKVQRRPGNAKPGYEDAEGGNRWTGIH</sequence>
<dbReference type="SUPFAM" id="SSF141734">
    <property type="entry name" value="HisI-like"/>
    <property type="match status" value="1"/>
</dbReference>
<feature type="region of interest" description="Disordered" evidence="11">
    <location>
        <begin position="413"/>
        <end position="437"/>
    </location>
</feature>
<dbReference type="UniPathway" id="UPA00031">
    <property type="reaction ID" value="UER00007"/>
</dbReference>
<gene>
    <name evidence="13" type="primary">hisI_5</name>
    <name evidence="13" type="ORF">SDC9_11555</name>
</gene>
<evidence type="ECO:0000256" key="4">
    <source>
        <dbReference type="ARBA" id="ARBA00005204"/>
    </source>
</evidence>
<dbReference type="SUPFAM" id="SSF51366">
    <property type="entry name" value="Ribulose-phoshate binding barrel"/>
    <property type="match status" value="1"/>
</dbReference>
<comment type="catalytic activity">
    <reaction evidence="1">
        <text>1-(5-phospho-beta-D-ribosyl)-5'-AMP + H2O = 1-(5-phospho-beta-D-ribosyl)-5-[(5-phospho-beta-D-ribosylamino)methylideneamino]imidazole-4-carboxamide</text>
        <dbReference type="Rhea" id="RHEA:20049"/>
        <dbReference type="ChEBI" id="CHEBI:15377"/>
        <dbReference type="ChEBI" id="CHEBI:58435"/>
        <dbReference type="ChEBI" id="CHEBI:59457"/>
        <dbReference type="EC" id="3.5.4.19"/>
    </reaction>
</comment>
<dbReference type="Pfam" id="PF01503">
    <property type="entry name" value="PRA-PH"/>
    <property type="match status" value="1"/>
</dbReference>
<dbReference type="SUPFAM" id="SSF101386">
    <property type="entry name" value="all-alpha NTP pyrophosphatases"/>
    <property type="match status" value="1"/>
</dbReference>
<dbReference type="InterPro" id="IPR021130">
    <property type="entry name" value="PRib-ATP_PPHydrolase-like"/>
</dbReference>
<evidence type="ECO:0000256" key="6">
    <source>
        <dbReference type="ARBA" id="ARBA00022741"/>
    </source>
</evidence>
<comment type="caution">
    <text evidence="13">The sequence shown here is derived from an EMBL/GenBank/DDBJ whole genome shotgun (WGS) entry which is preliminary data.</text>
</comment>
<evidence type="ECO:0000259" key="12">
    <source>
        <dbReference type="Pfam" id="PF01502"/>
    </source>
</evidence>
<organism evidence="13">
    <name type="scientific">bioreactor metagenome</name>
    <dbReference type="NCBI Taxonomy" id="1076179"/>
    <lineage>
        <taxon>unclassified sequences</taxon>
        <taxon>metagenomes</taxon>
        <taxon>ecological metagenomes</taxon>
    </lineage>
</organism>
<dbReference type="AlphaFoldDB" id="A0A644TGA5"/>
<evidence type="ECO:0000256" key="9">
    <source>
        <dbReference type="ARBA" id="ARBA00023102"/>
    </source>
</evidence>
<dbReference type="InterPro" id="IPR038019">
    <property type="entry name" value="PRib_AMP_CycHydrolase_sf"/>
</dbReference>
<dbReference type="PANTHER" id="PTHR42945">
    <property type="entry name" value="HISTIDINE BIOSYNTHESIS BIFUNCTIONAL PROTEIN"/>
    <property type="match status" value="1"/>
</dbReference>
<evidence type="ECO:0000256" key="10">
    <source>
        <dbReference type="ARBA" id="ARBA00023268"/>
    </source>
</evidence>
<comment type="pathway">
    <text evidence="4">Amino-acid biosynthesis; L-histidine biosynthesis; L-histidine from 5-phospho-alpha-D-ribose 1-diphosphate: step 2/9.</text>
</comment>
<keyword evidence="9" id="KW-0368">Histidine biosynthesis</keyword>
<dbReference type="InterPro" id="IPR011060">
    <property type="entry name" value="RibuloseP-bd_barrel"/>
</dbReference>
<evidence type="ECO:0000256" key="11">
    <source>
        <dbReference type="SAM" id="MobiDB-lite"/>
    </source>
</evidence>
<dbReference type="PANTHER" id="PTHR42945:SF1">
    <property type="entry name" value="HISTIDINE BIOSYNTHESIS BIFUNCTIONAL PROTEIN HIS7"/>
    <property type="match status" value="1"/>
</dbReference>
<dbReference type="EC" id="3.6.1.31" evidence="13"/>
<dbReference type="GO" id="GO:0000105">
    <property type="term" value="P:L-histidine biosynthetic process"/>
    <property type="evidence" value="ECO:0007669"/>
    <property type="project" value="UniProtKB-UniPathway"/>
</dbReference>
<evidence type="ECO:0000256" key="1">
    <source>
        <dbReference type="ARBA" id="ARBA00000024"/>
    </source>
</evidence>
<evidence type="ECO:0000256" key="3">
    <source>
        <dbReference type="ARBA" id="ARBA00005169"/>
    </source>
</evidence>
<comment type="catalytic activity">
    <reaction evidence="2">
        <text>1-(5-phospho-beta-D-ribosyl)-ATP + H2O = 1-(5-phospho-beta-D-ribosyl)-5'-AMP + diphosphate + H(+)</text>
        <dbReference type="Rhea" id="RHEA:22828"/>
        <dbReference type="ChEBI" id="CHEBI:15377"/>
        <dbReference type="ChEBI" id="CHEBI:15378"/>
        <dbReference type="ChEBI" id="CHEBI:33019"/>
        <dbReference type="ChEBI" id="CHEBI:59457"/>
        <dbReference type="ChEBI" id="CHEBI:73183"/>
        <dbReference type="EC" id="3.6.1.31"/>
    </reaction>
</comment>
<evidence type="ECO:0000256" key="2">
    <source>
        <dbReference type="ARBA" id="ARBA00001460"/>
    </source>
</evidence>
<dbReference type="GO" id="GO:0005524">
    <property type="term" value="F:ATP binding"/>
    <property type="evidence" value="ECO:0007669"/>
    <property type="project" value="UniProtKB-KW"/>
</dbReference>
<reference evidence="13" key="1">
    <citation type="submission" date="2019-08" db="EMBL/GenBank/DDBJ databases">
        <authorList>
            <person name="Kucharzyk K."/>
            <person name="Murdoch R.W."/>
            <person name="Higgins S."/>
            <person name="Loffler F."/>
        </authorList>
    </citation>
    <scope>NUCLEOTIDE SEQUENCE</scope>
</reference>
<keyword evidence="8" id="KW-0067">ATP-binding</keyword>
<name>A0A644TGA5_9ZZZZ</name>
<dbReference type="Gene3D" id="1.10.287.1080">
    <property type="entry name" value="MazG-like"/>
    <property type="match status" value="1"/>
</dbReference>
<dbReference type="InterPro" id="IPR008179">
    <property type="entry name" value="HisE"/>
</dbReference>
<evidence type="ECO:0000256" key="7">
    <source>
        <dbReference type="ARBA" id="ARBA00022801"/>
    </source>
</evidence>
<comment type="pathway">
    <text evidence="3">Amino-acid biosynthesis; L-histidine biosynthesis; L-histidine from 5-phospho-alpha-D-ribose 1-diphosphate: step 3/9.</text>
</comment>
<dbReference type="InterPro" id="IPR006062">
    <property type="entry name" value="His_biosynth"/>
</dbReference>
<keyword evidence="6" id="KW-0547">Nucleotide-binding</keyword>